<dbReference type="SUPFAM" id="SSF52540">
    <property type="entry name" value="P-loop containing nucleoside triphosphate hydrolases"/>
    <property type="match status" value="2"/>
</dbReference>
<dbReference type="OrthoDB" id="9805029at2"/>
<evidence type="ECO:0000256" key="8">
    <source>
        <dbReference type="ARBA" id="ARBA00023136"/>
    </source>
</evidence>
<evidence type="ECO:0000256" key="5">
    <source>
        <dbReference type="ARBA" id="ARBA00022741"/>
    </source>
</evidence>
<keyword evidence="5" id="KW-0547">Nucleotide-binding</keyword>
<keyword evidence="8" id="KW-0472">Membrane</keyword>
<dbReference type="InterPro" id="IPR003593">
    <property type="entry name" value="AAA+_ATPase"/>
</dbReference>
<dbReference type="Gene3D" id="3.40.50.300">
    <property type="entry name" value="P-loop containing nucleotide triphosphate hydrolases"/>
    <property type="match status" value="2"/>
</dbReference>
<keyword evidence="7" id="KW-1278">Translocase</keyword>
<evidence type="ECO:0000256" key="2">
    <source>
        <dbReference type="ARBA" id="ARBA00022475"/>
    </source>
</evidence>
<accession>A0A1I1Q956</accession>
<dbReference type="CDD" id="cd03216">
    <property type="entry name" value="ABC_Carb_Monos_I"/>
    <property type="match status" value="1"/>
</dbReference>
<dbReference type="CDD" id="cd03215">
    <property type="entry name" value="ABC_Carb_Monos_II"/>
    <property type="match status" value="1"/>
</dbReference>
<dbReference type="AlphaFoldDB" id="A0A1I1Q956"/>
<feature type="domain" description="ABC transporter" evidence="9">
    <location>
        <begin position="257"/>
        <end position="500"/>
    </location>
</feature>
<evidence type="ECO:0000256" key="1">
    <source>
        <dbReference type="ARBA" id="ARBA00022448"/>
    </source>
</evidence>
<dbReference type="PANTHER" id="PTHR43790">
    <property type="entry name" value="CARBOHYDRATE TRANSPORT ATP-BINDING PROTEIN MG119-RELATED"/>
    <property type="match status" value="1"/>
</dbReference>
<sequence>MTDPFIELRNIRKEFAGVVALDDMSLTVREAEIHCLAGENGSGKSTIIKVMSGVYQPDRGEILIRGQQVPRLNPIASIDHGIQVIYQDFSLFGNLTVAENLAMNVQLREKHRLMNWRRTREIAREAVDRLGVELDLDAEVGHLPTAGKQLVAIARALMSDARLIIMDEPTTALTRREVETLFRIVRDIQSRGIAVLFVSHKMREMLEISETITVMRNGSLVADGPTSEFDEALITRHMTGSDIISEPYVWTPPSGAPQSPRLEVRGLGLKGAYEDVDLTIRPGEIVGLTGLMGSGRTELALSLFGMAPADHGDVKVDGKPVALRTTQEAIAAGIAYVPEDRLSEGLFLTQSIDRNILSTSYEALSPGLTIDKTRAAEMAAETIDTMQIATPTGDKLVKELSGGNQQRVVLGRWLLTDARVLILNGPTVGVDVGSKAEIHRKIRDLAREQGLAVLMISDDVPELVQNCNRLVLMHRGRLVEEFESAGTSEEAIGDKLKAFR</sequence>
<dbReference type="InterPro" id="IPR050107">
    <property type="entry name" value="ABC_carbohydrate_import_ATPase"/>
</dbReference>
<keyword evidence="2" id="KW-1003">Cell membrane</keyword>
<evidence type="ECO:0000256" key="4">
    <source>
        <dbReference type="ARBA" id="ARBA00022737"/>
    </source>
</evidence>
<dbReference type="RefSeq" id="WP_093362648.1">
    <property type="nucleotide sequence ID" value="NZ_FOLG01000018.1"/>
</dbReference>
<dbReference type="EMBL" id="FOLG01000018">
    <property type="protein sequence ID" value="SFD16368.1"/>
    <property type="molecule type" value="Genomic_DNA"/>
</dbReference>
<feature type="domain" description="ABC transporter" evidence="9">
    <location>
        <begin position="6"/>
        <end position="242"/>
    </location>
</feature>
<dbReference type="InterPro" id="IPR017871">
    <property type="entry name" value="ABC_transporter-like_CS"/>
</dbReference>
<dbReference type="Proteomes" id="UP000198728">
    <property type="component" value="Unassembled WGS sequence"/>
</dbReference>
<evidence type="ECO:0000313" key="10">
    <source>
        <dbReference type="EMBL" id="SFD16368.1"/>
    </source>
</evidence>
<evidence type="ECO:0000256" key="3">
    <source>
        <dbReference type="ARBA" id="ARBA00022597"/>
    </source>
</evidence>
<dbReference type="GO" id="GO:0016887">
    <property type="term" value="F:ATP hydrolysis activity"/>
    <property type="evidence" value="ECO:0007669"/>
    <property type="project" value="InterPro"/>
</dbReference>
<gene>
    <name evidence="10" type="ORF">SAMN04488094_1187</name>
</gene>
<proteinExistence type="predicted"/>
<dbReference type="PROSITE" id="PS50893">
    <property type="entry name" value="ABC_TRANSPORTER_2"/>
    <property type="match status" value="2"/>
</dbReference>
<dbReference type="STRING" id="441112.SAMN04488094_1187"/>
<evidence type="ECO:0000256" key="7">
    <source>
        <dbReference type="ARBA" id="ARBA00022967"/>
    </source>
</evidence>
<evidence type="ECO:0000313" key="11">
    <source>
        <dbReference type="Proteomes" id="UP000198728"/>
    </source>
</evidence>
<dbReference type="GO" id="GO:0005524">
    <property type="term" value="F:ATP binding"/>
    <property type="evidence" value="ECO:0007669"/>
    <property type="project" value="UniProtKB-KW"/>
</dbReference>
<protein>
    <submittedName>
        <fullName evidence="10">Monosaccharide ABC transporter ATP-binding protein, CUT2 family (TC 3.A.1.2.-)</fullName>
    </submittedName>
</protein>
<keyword evidence="6 10" id="KW-0067">ATP-binding</keyword>
<dbReference type="InterPro" id="IPR027417">
    <property type="entry name" value="P-loop_NTPase"/>
</dbReference>
<organism evidence="10 11">
    <name type="scientific">Tropicimonas isoalkanivorans</name>
    <dbReference type="NCBI Taxonomy" id="441112"/>
    <lineage>
        <taxon>Bacteria</taxon>
        <taxon>Pseudomonadati</taxon>
        <taxon>Pseudomonadota</taxon>
        <taxon>Alphaproteobacteria</taxon>
        <taxon>Rhodobacterales</taxon>
        <taxon>Roseobacteraceae</taxon>
        <taxon>Tropicimonas</taxon>
    </lineage>
</organism>
<keyword evidence="4" id="KW-0677">Repeat</keyword>
<keyword evidence="1" id="KW-0813">Transport</keyword>
<reference evidence="10 11" key="1">
    <citation type="submission" date="2016-10" db="EMBL/GenBank/DDBJ databases">
        <authorList>
            <person name="de Groot N.N."/>
        </authorList>
    </citation>
    <scope>NUCLEOTIDE SEQUENCE [LARGE SCALE GENOMIC DNA]</scope>
    <source>
        <strain evidence="10 11">DSM 19548</strain>
    </source>
</reference>
<dbReference type="InterPro" id="IPR003439">
    <property type="entry name" value="ABC_transporter-like_ATP-bd"/>
</dbReference>
<evidence type="ECO:0000256" key="6">
    <source>
        <dbReference type="ARBA" id="ARBA00022840"/>
    </source>
</evidence>
<keyword evidence="3" id="KW-0762">Sugar transport</keyword>
<dbReference type="Pfam" id="PF00005">
    <property type="entry name" value="ABC_tran"/>
    <property type="match status" value="2"/>
</dbReference>
<keyword evidence="11" id="KW-1185">Reference proteome</keyword>
<dbReference type="SMART" id="SM00382">
    <property type="entry name" value="AAA"/>
    <property type="match status" value="2"/>
</dbReference>
<evidence type="ECO:0000259" key="9">
    <source>
        <dbReference type="PROSITE" id="PS50893"/>
    </source>
</evidence>
<dbReference type="PANTHER" id="PTHR43790:SF1">
    <property type="entry name" value="XYLOSE IMPORT ATP-BINDING PROTEIN XYLG"/>
    <property type="match status" value="1"/>
</dbReference>
<name>A0A1I1Q956_9RHOB</name>
<dbReference type="PROSITE" id="PS00211">
    <property type="entry name" value="ABC_TRANSPORTER_1"/>
    <property type="match status" value="1"/>
</dbReference>